<organism evidence="2 3">
    <name type="scientific">Bifidobacterium bombi DSM 19703</name>
    <dbReference type="NCBI Taxonomy" id="1341695"/>
    <lineage>
        <taxon>Bacteria</taxon>
        <taxon>Bacillati</taxon>
        <taxon>Actinomycetota</taxon>
        <taxon>Actinomycetes</taxon>
        <taxon>Bifidobacteriales</taxon>
        <taxon>Bifidobacteriaceae</taxon>
        <taxon>Bifidobacterium</taxon>
    </lineage>
</organism>
<name>A0A080N3T3_9BIFI</name>
<gene>
    <name evidence="2" type="ORF">BBOMB_1093</name>
</gene>
<accession>A0A080N3T3</accession>
<evidence type="ECO:0000313" key="3">
    <source>
        <dbReference type="Proteomes" id="UP000028730"/>
    </source>
</evidence>
<sequence>MNAPKSPAGHTKILTSGNVSPWRDNPNSPPIGYVAQKVNNPDSGLQAYVLTDEKTGTPPDKVTHVTVLYRGSNEPKDFLNPDRQAAESVLTGKTDQHARRQSNRHITYQVPTPTHQLNTGAGAGTESCSLRPLKNILISFFC</sequence>
<dbReference type="AlphaFoldDB" id="A0A080N3T3"/>
<feature type="region of interest" description="Disordered" evidence="1">
    <location>
        <begin position="1"/>
        <end position="30"/>
    </location>
</feature>
<comment type="caution">
    <text evidence="2">The sequence shown here is derived from an EMBL/GenBank/DDBJ whole genome shotgun (WGS) entry which is preliminary data.</text>
</comment>
<protein>
    <submittedName>
        <fullName evidence="2">Uncharacterized protein</fullName>
    </submittedName>
</protein>
<evidence type="ECO:0000313" key="2">
    <source>
        <dbReference type="EMBL" id="KFF31706.1"/>
    </source>
</evidence>
<dbReference type="EMBL" id="ATLK01000001">
    <property type="protein sequence ID" value="KFF31706.1"/>
    <property type="molecule type" value="Genomic_DNA"/>
</dbReference>
<reference evidence="2 3" key="1">
    <citation type="journal article" date="2014" name="Appl. Environ. Microbiol.">
        <title>Genomic encyclopedia of type strains of the genus Bifidobacterium.</title>
        <authorList>
            <person name="Milani C."/>
            <person name="Lugli G.A."/>
            <person name="Duranti S."/>
            <person name="Turroni F."/>
            <person name="Bottacini F."/>
            <person name="Mangifesta M."/>
            <person name="Sanchez B."/>
            <person name="Viappiani A."/>
            <person name="Mancabelli L."/>
            <person name="Taminiau B."/>
            <person name="Delcenserie V."/>
            <person name="Barrangou R."/>
            <person name="Margolles A."/>
            <person name="van Sinderen D."/>
            <person name="Ventura M."/>
        </authorList>
    </citation>
    <scope>NUCLEOTIDE SEQUENCE [LARGE SCALE GENOMIC DNA]</scope>
    <source>
        <strain evidence="2 3">DSM 19703</strain>
    </source>
</reference>
<evidence type="ECO:0000256" key="1">
    <source>
        <dbReference type="SAM" id="MobiDB-lite"/>
    </source>
</evidence>
<proteinExistence type="predicted"/>
<dbReference type="Proteomes" id="UP000028730">
    <property type="component" value="Unassembled WGS sequence"/>
</dbReference>
<keyword evidence="3" id="KW-1185">Reference proteome</keyword>